<feature type="compositionally biased region" description="Basic and acidic residues" evidence="1">
    <location>
        <begin position="325"/>
        <end position="337"/>
    </location>
</feature>
<dbReference type="KEGG" id="nbg:DV706_17145"/>
<dbReference type="Proteomes" id="UP000296822">
    <property type="component" value="Plasmid unnamed1"/>
</dbReference>
<dbReference type="EMBL" id="CP031306">
    <property type="protein sequence ID" value="QCC56283.1"/>
    <property type="molecule type" value="Genomic_DNA"/>
</dbReference>
<protein>
    <submittedName>
        <fullName evidence="3">Uncharacterized protein</fullName>
    </submittedName>
</protein>
<dbReference type="Proteomes" id="UP000296822">
    <property type="component" value="Chromosome"/>
</dbReference>
<proteinExistence type="predicted"/>
<sequence>MTDSPTKRSRYTTVLMACIVAISMLAAGAPAAMAGDNGDATNQAVHALEDGEDLYLVFGADLGEKSLEEYVEEHAADQVSDTEVIQHQDVDQVNINEQGEAVSIAIDGGEATAVQEANQLNANAQTGEASAENEVAHSHETQFENVGNVHLVLGNGDDKQFDGWGVADKKGDKTTISQSAEASVLQSQDVGQQNYNEQSTAFAFAHNNSDATALQQTTQYNENRQEGAANASNVYVGGGEYAEQDASSLLAQEQAVEQANINEQAGAVAIAVGENSTATAIQVTDQTNLNEQIGSASAENLFASMGGMNVATASADGGSSVVDTEMPKHDKKDKDDQSATAGVDQEQSVEQLNVNLQNTAMAIATDDSEATAVQMADQRNYNAQIGYADALNVYASPGYLYDGDMQTSSTTVTVGGDDVEDAPGMSYDYDTSAEQTSDVTQDATAAIEQVQFVSQQNINEQHAAIAVAEDGGSADTTQISMQENQNIQFGAVSATNVGIGA</sequence>
<evidence type="ECO:0000313" key="4">
    <source>
        <dbReference type="Proteomes" id="UP000296822"/>
    </source>
</evidence>
<evidence type="ECO:0000256" key="1">
    <source>
        <dbReference type="SAM" id="MobiDB-lite"/>
    </source>
</evidence>
<keyword evidence="3" id="KW-0614">Plasmid</keyword>
<reference evidence="3 4" key="1">
    <citation type="journal article" date="2019" name="Nat. Commun.">
        <title>A new type of DNA phosphorothioation-based antiviral system in archaea.</title>
        <authorList>
            <person name="Xiong L."/>
            <person name="Liu S."/>
            <person name="Chen S."/>
            <person name="Xiao Y."/>
            <person name="Zhu B."/>
            <person name="Gao Y."/>
            <person name="Zhang Y."/>
            <person name="Chen B."/>
            <person name="Luo J."/>
            <person name="Deng Z."/>
            <person name="Chen X."/>
            <person name="Wang L."/>
            <person name="Chen S."/>
        </authorList>
    </citation>
    <scope>NUCLEOTIDE SEQUENCE [LARGE SCALE GENOMIC DNA]</scope>
    <source>
        <strain evidence="3 4">JCM 10635</strain>
        <plasmid evidence="3 4">unnamed1</plasmid>
    </source>
</reference>
<dbReference type="KEGG" id="nbg:DV706_00125"/>
<geneLocation type="plasmid" evidence="3">
    <name>unnamed1</name>
</geneLocation>
<evidence type="ECO:0000313" key="3">
    <source>
        <dbReference type="EMBL" id="QCC56283.1"/>
    </source>
</evidence>
<organism evidence="3 4">
    <name type="scientific">Natronorubrum bangense</name>
    <dbReference type="NCBI Taxonomy" id="61858"/>
    <lineage>
        <taxon>Archaea</taxon>
        <taxon>Methanobacteriati</taxon>
        <taxon>Methanobacteriota</taxon>
        <taxon>Stenosarchaea group</taxon>
        <taxon>Halobacteria</taxon>
        <taxon>Halobacteriales</taxon>
        <taxon>Natrialbaceae</taxon>
        <taxon>Natronorubrum</taxon>
    </lineage>
</organism>
<evidence type="ECO:0000313" key="2">
    <source>
        <dbReference type="EMBL" id="QCC53024.1"/>
    </source>
</evidence>
<accession>A0A4D6HQY0</accession>
<dbReference type="AlphaFoldDB" id="A0A4D6HQY0"/>
<name>A0A4D6HQY0_9EURY</name>
<feature type="region of interest" description="Disordered" evidence="1">
    <location>
        <begin position="313"/>
        <end position="346"/>
    </location>
</feature>
<dbReference type="EMBL" id="CP031305">
    <property type="protein sequence ID" value="QCC53024.1"/>
    <property type="molecule type" value="Genomic_DNA"/>
</dbReference>
<gene>
    <name evidence="2" type="ORF">DV706_00125</name>
    <name evidence="3" type="ORF">DV706_17145</name>
</gene>